<dbReference type="FunFam" id="3.80.10.10:FF:000041">
    <property type="entry name" value="LRR receptor-like serine/threonine-protein kinase ERECTA"/>
    <property type="match status" value="1"/>
</dbReference>
<evidence type="ECO:0000256" key="8">
    <source>
        <dbReference type="ARBA" id="ARBA00022989"/>
    </source>
</evidence>
<dbReference type="InterPro" id="IPR001611">
    <property type="entry name" value="Leu-rich_rpt"/>
</dbReference>
<protein>
    <recommendedName>
        <fullName evidence="14">Core-binding (CB) domain-containing protein</fullName>
    </recommendedName>
</protein>
<sequence>MTEPNEGQAAHRLLPLRPGGVLNLKHAARGFWGDELRPLHITHLELEAVYKMVQSFLRQLMGKDTTLGNYRPKAAAFMQFCVAEGRSWLPATKATVRLYLAHLMSKGTIKAASLQPYLSAINNYHEDMGFDGPAKGRSVSREVKGMASCRAEMELLRVCTYVVFAFVTFGRPDTGVSRQKSHIAVADDVISVVLHKEKGRRHVRLKRRLTIPAAGVEGLVQLLEHWEGARDSWWQQTSSPCGEAEGDSYWRLPWEQRRLTSAQADDWVQLALGVLKCLPLEGGHFSGHTGACTCARAVGALLEKCCLLGGWSQLSSAIHAYNNPTVVPDEHMERYMSATGLTGSIATELGKLTSIKYMHIGHNGLTGAIPSQLSTMIDLKWWTFANNKLTAPIPTWISALSKLTFTDLSYNSITGTIPTDLGALTQMEELKLQNNCLTGSLPTELASLTSLANLYVQSNTALCGSWTVASSTTVYPSGATV</sequence>
<dbReference type="PANTHER" id="PTHR27004:SF203">
    <property type="entry name" value="LEUCINE-RICH REPEAT-CONTAINING N-TERMINAL PLANT-TYPE DOMAIN-CONTAINING PROTEIN"/>
    <property type="match status" value="1"/>
</dbReference>
<keyword evidence="16" id="KW-1185">Reference proteome</keyword>
<evidence type="ECO:0000256" key="13">
    <source>
        <dbReference type="ARBA" id="ARBA00037847"/>
    </source>
</evidence>
<dbReference type="InterPro" id="IPR004107">
    <property type="entry name" value="Integrase_SAM-like_N"/>
</dbReference>
<evidence type="ECO:0000256" key="7">
    <source>
        <dbReference type="ARBA" id="ARBA00022737"/>
    </source>
</evidence>
<feature type="domain" description="Core-binding (CB)" evidence="14">
    <location>
        <begin position="47"/>
        <end position="129"/>
    </location>
</feature>
<keyword evidence="4" id="KW-1003">Cell membrane</keyword>
<keyword evidence="7" id="KW-0677">Repeat</keyword>
<dbReference type="Gene3D" id="1.10.150.130">
    <property type="match status" value="1"/>
</dbReference>
<dbReference type="GO" id="GO:0012505">
    <property type="term" value="C:endomembrane system"/>
    <property type="evidence" value="ECO:0007669"/>
    <property type="project" value="UniProtKB-SubCell"/>
</dbReference>
<dbReference type="InterPro" id="IPR032675">
    <property type="entry name" value="LRR_dom_sf"/>
</dbReference>
<dbReference type="GO" id="GO:0005886">
    <property type="term" value="C:plasma membrane"/>
    <property type="evidence" value="ECO:0007669"/>
    <property type="project" value="UniProtKB-SubCell"/>
</dbReference>
<evidence type="ECO:0000256" key="2">
    <source>
        <dbReference type="ARBA" id="ARBA00004430"/>
    </source>
</evidence>
<dbReference type="SUPFAM" id="SSF52058">
    <property type="entry name" value="L domain-like"/>
    <property type="match status" value="1"/>
</dbReference>
<dbReference type="SUPFAM" id="SSF47823">
    <property type="entry name" value="lambda integrase-like, N-terminal domain"/>
    <property type="match status" value="1"/>
</dbReference>
<evidence type="ECO:0000256" key="12">
    <source>
        <dbReference type="ARBA" id="ARBA00023180"/>
    </source>
</evidence>
<evidence type="ECO:0000256" key="1">
    <source>
        <dbReference type="ARBA" id="ARBA00004236"/>
    </source>
</evidence>
<organism evidence="15 16">
    <name type="scientific">Cymbomonas tetramitiformis</name>
    <dbReference type="NCBI Taxonomy" id="36881"/>
    <lineage>
        <taxon>Eukaryota</taxon>
        <taxon>Viridiplantae</taxon>
        <taxon>Chlorophyta</taxon>
        <taxon>Pyramimonadophyceae</taxon>
        <taxon>Pyramimonadales</taxon>
        <taxon>Pyramimonadaceae</taxon>
        <taxon>Cymbomonas</taxon>
    </lineage>
</organism>
<dbReference type="GO" id="GO:0003677">
    <property type="term" value="F:DNA binding"/>
    <property type="evidence" value="ECO:0007669"/>
    <property type="project" value="UniProtKB-KW"/>
</dbReference>
<evidence type="ECO:0000256" key="6">
    <source>
        <dbReference type="ARBA" id="ARBA00022692"/>
    </source>
</evidence>
<dbReference type="EMBL" id="LGRX02027656">
    <property type="protein sequence ID" value="KAK3248981.1"/>
    <property type="molecule type" value="Genomic_DNA"/>
</dbReference>
<comment type="caution">
    <text evidence="15">The sequence shown here is derived from an EMBL/GenBank/DDBJ whole genome shotgun (WGS) entry which is preliminary data.</text>
</comment>
<dbReference type="GO" id="GO:0005930">
    <property type="term" value="C:axoneme"/>
    <property type="evidence" value="ECO:0007669"/>
    <property type="project" value="UniProtKB-SubCell"/>
</dbReference>
<keyword evidence="10" id="KW-0472">Membrane</keyword>
<dbReference type="InterPro" id="IPR044068">
    <property type="entry name" value="CB"/>
</dbReference>
<comment type="subcellular location">
    <subcellularLocation>
        <location evidence="1">Cell membrane</location>
    </subcellularLocation>
    <subcellularLocation>
        <location evidence="2">Cytoplasm</location>
        <location evidence="2">Cytoskeleton</location>
        <location evidence="2">Cilium axoneme</location>
    </subcellularLocation>
    <subcellularLocation>
        <location evidence="13">Endomembrane system</location>
        <topology evidence="13">Single-pass membrane protein</topology>
    </subcellularLocation>
    <subcellularLocation>
        <location evidence="3">Membrane</location>
        <topology evidence="3">Single-pass type I membrane protein</topology>
    </subcellularLocation>
</comment>
<dbReference type="PROSITE" id="PS51900">
    <property type="entry name" value="CB"/>
    <property type="match status" value="1"/>
</dbReference>
<dbReference type="Gene3D" id="3.80.10.10">
    <property type="entry name" value="Ribonuclease Inhibitor"/>
    <property type="match status" value="1"/>
</dbReference>
<dbReference type="InterPro" id="IPR010998">
    <property type="entry name" value="Integrase_recombinase_N"/>
</dbReference>
<evidence type="ECO:0000256" key="5">
    <source>
        <dbReference type="ARBA" id="ARBA00022614"/>
    </source>
</evidence>
<keyword evidence="8" id="KW-1133">Transmembrane helix</keyword>
<dbReference type="Proteomes" id="UP001190700">
    <property type="component" value="Unassembled WGS sequence"/>
</dbReference>
<evidence type="ECO:0000256" key="10">
    <source>
        <dbReference type="ARBA" id="ARBA00023136"/>
    </source>
</evidence>
<gene>
    <name evidence="15" type="ORF">CYMTET_41579</name>
</gene>
<proteinExistence type="predicted"/>
<dbReference type="AlphaFoldDB" id="A0AAE0C5T3"/>
<dbReference type="Pfam" id="PF00560">
    <property type="entry name" value="LRR_1"/>
    <property type="match status" value="2"/>
</dbReference>
<reference evidence="15 16" key="1">
    <citation type="journal article" date="2015" name="Genome Biol. Evol.">
        <title>Comparative Genomics of a Bacterivorous Green Alga Reveals Evolutionary Causalities and Consequences of Phago-Mixotrophic Mode of Nutrition.</title>
        <authorList>
            <person name="Burns J.A."/>
            <person name="Paasch A."/>
            <person name="Narechania A."/>
            <person name="Kim E."/>
        </authorList>
    </citation>
    <scope>NUCLEOTIDE SEQUENCE [LARGE SCALE GENOMIC DNA]</scope>
    <source>
        <strain evidence="15 16">PLY_AMNH</strain>
    </source>
</reference>
<keyword evidence="9" id="KW-0238">DNA-binding</keyword>
<evidence type="ECO:0000256" key="11">
    <source>
        <dbReference type="ARBA" id="ARBA00023170"/>
    </source>
</evidence>
<evidence type="ECO:0000259" key="14">
    <source>
        <dbReference type="PROSITE" id="PS51900"/>
    </source>
</evidence>
<name>A0AAE0C5T3_9CHLO</name>
<evidence type="ECO:0000256" key="4">
    <source>
        <dbReference type="ARBA" id="ARBA00022475"/>
    </source>
</evidence>
<keyword evidence="12" id="KW-0325">Glycoprotein</keyword>
<dbReference type="Pfam" id="PF02899">
    <property type="entry name" value="Phage_int_SAM_1"/>
    <property type="match status" value="1"/>
</dbReference>
<accession>A0AAE0C5T3</accession>
<keyword evidence="11" id="KW-0675">Receptor</keyword>
<dbReference type="GO" id="GO:0015074">
    <property type="term" value="P:DNA integration"/>
    <property type="evidence" value="ECO:0007669"/>
    <property type="project" value="InterPro"/>
</dbReference>
<keyword evidence="6" id="KW-0812">Transmembrane</keyword>
<keyword evidence="5" id="KW-0433">Leucine-rich repeat</keyword>
<evidence type="ECO:0000256" key="9">
    <source>
        <dbReference type="ARBA" id="ARBA00023125"/>
    </source>
</evidence>
<evidence type="ECO:0000313" key="15">
    <source>
        <dbReference type="EMBL" id="KAK3248981.1"/>
    </source>
</evidence>
<evidence type="ECO:0000313" key="16">
    <source>
        <dbReference type="Proteomes" id="UP001190700"/>
    </source>
</evidence>
<dbReference type="PANTHER" id="PTHR27004">
    <property type="entry name" value="RECEPTOR-LIKE PROTEIN 12 ISOFORM X1"/>
    <property type="match status" value="1"/>
</dbReference>
<evidence type="ECO:0000256" key="3">
    <source>
        <dbReference type="ARBA" id="ARBA00004479"/>
    </source>
</evidence>